<dbReference type="RefSeq" id="WP_160884948.1">
    <property type="nucleotide sequence ID" value="NZ_WURB01000008.1"/>
</dbReference>
<keyword evidence="2" id="KW-1185">Reference proteome</keyword>
<gene>
    <name evidence="1" type="ORF">GR328_12980</name>
</gene>
<proteinExistence type="predicted"/>
<dbReference type="Proteomes" id="UP000436483">
    <property type="component" value="Unassembled WGS sequence"/>
</dbReference>
<dbReference type="Gene3D" id="3.40.50.450">
    <property type="match status" value="1"/>
</dbReference>
<dbReference type="SUPFAM" id="SSF52540">
    <property type="entry name" value="P-loop containing nucleoside triphosphate hydrolases"/>
    <property type="match status" value="1"/>
</dbReference>
<sequence length="731" mass="82799">MEIFGANIPDQVRASIEGADVVICDVTRPNLNVYYEAGFAIGKGKAVAPVVNASFANAVTDLQRDGLFDNIGYKTYENSNQLAQLIVDLPSSSLSELYSKPVNHQQPLFLLDSFRKTDFRNAIVSAVKASKVFYRSFDPVEVPRFSSVAMIAETTASSGIIIPILGQHVDDADRHNLRAAFLAGLGHGLGRQTLLLRMLSQEQVGPTDYREVIKAVRDEAQIDELVRDFARNSLLASQSLNAVGGKAAKSALQRLTLGASAAENEFRTLEEYFVETAEYLRTLRGEINVVAGRKGSGKTAIFFRVRDSFRQERDSIVTDLKPESHQLSLFREELLKIVDSGVFDHTLAAFWYFVILSEILLTIKREADHRSKFDSRALSVAREIGDLLEETGVADSGDFTSRINRLGTFILQEIEQANAAREKLSPERLTNIVFRVGISQIRQLIHKHTNSRTQMILLFDNIDKGWPANGVHPFDVRLVRLLIEVLDKIRRDFNVAERDFMSVVFLRNDIYELLVENTPDRGKAGQLRIDWTDRAKLRQVIFRRLQASLKDHTSTFEQVWTRLFVPNVGARESFDYFVDHCLMRPRFLINIIENAVANGINRGHLRVEEDDCVDAVRQHSLYLVEDFGYEIRDVSGLSADILYSLVGVAKHLTKEEVINRFKEAGVEVAEQETAFRLMLWYGVLGIVTKDAREKFIYDYEYNIRRLEAELRLMKDETLYVVNPALHVALST</sequence>
<dbReference type="OrthoDB" id="9179688at2"/>
<reference evidence="1 2" key="2">
    <citation type="submission" date="2020-01" db="EMBL/GenBank/DDBJ databases">
        <title>Microvirga sp. nov., an arsenate reduction bacterium isolated from Tibet hotspring sediments.</title>
        <authorList>
            <person name="Xian W.-D."/>
            <person name="Li W.-J."/>
        </authorList>
    </citation>
    <scope>NUCLEOTIDE SEQUENCE [LARGE SCALE GENOMIC DNA]</scope>
    <source>
        <strain evidence="1 2">KCTC 23863</strain>
    </source>
</reference>
<organism evidence="1 2">
    <name type="scientific">Microvirga makkahensis</name>
    <dbReference type="NCBI Taxonomy" id="1128670"/>
    <lineage>
        <taxon>Bacteria</taxon>
        <taxon>Pseudomonadati</taxon>
        <taxon>Pseudomonadota</taxon>
        <taxon>Alphaproteobacteria</taxon>
        <taxon>Hyphomicrobiales</taxon>
        <taxon>Methylobacteriaceae</taxon>
        <taxon>Microvirga</taxon>
    </lineage>
</organism>
<dbReference type="NCBIfam" id="NF047389">
    <property type="entry name" value="ATPase_Sll1717"/>
    <property type="match status" value="1"/>
</dbReference>
<evidence type="ECO:0000313" key="1">
    <source>
        <dbReference type="EMBL" id="MXQ12359.1"/>
    </source>
</evidence>
<dbReference type="AlphaFoldDB" id="A0A7X3MSF1"/>
<dbReference type="EMBL" id="WURB01000008">
    <property type="protein sequence ID" value="MXQ12359.1"/>
    <property type="molecule type" value="Genomic_DNA"/>
</dbReference>
<protein>
    <submittedName>
        <fullName evidence="1">Uncharacterized protein</fullName>
    </submittedName>
</protein>
<accession>A0A7X3MSF1</accession>
<dbReference type="InterPro" id="IPR059206">
    <property type="entry name" value="Sll1717-like"/>
</dbReference>
<name>A0A7X3MSF1_9HYPH</name>
<dbReference type="InterPro" id="IPR027417">
    <property type="entry name" value="P-loop_NTPase"/>
</dbReference>
<reference evidence="1 2" key="1">
    <citation type="submission" date="2019-12" db="EMBL/GenBank/DDBJ databases">
        <authorList>
            <person name="Yuan C.-G."/>
        </authorList>
    </citation>
    <scope>NUCLEOTIDE SEQUENCE [LARGE SCALE GENOMIC DNA]</scope>
    <source>
        <strain evidence="1 2">KCTC 23863</strain>
    </source>
</reference>
<evidence type="ECO:0000313" key="2">
    <source>
        <dbReference type="Proteomes" id="UP000436483"/>
    </source>
</evidence>
<comment type="caution">
    <text evidence="1">The sequence shown here is derived from an EMBL/GenBank/DDBJ whole genome shotgun (WGS) entry which is preliminary data.</text>
</comment>